<keyword evidence="2" id="KW-1003">Cell membrane</keyword>
<dbReference type="Proteomes" id="UP000056252">
    <property type="component" value="Chromosome"/>
</dbReference>
<dbReference type="eggNOG" id="COG0738">
    <property type="taxonomic scope" value="Bacteria"/>
</dbReference>
<protein>
    <submittedName>
        <fullName evidence="8">MFS transporter</fullName>
    </submittedName>
</protein>
<name>A0A0S2KMH6_9BACT</name>
<evidence type="ECO:0000256" key="6">
    <source>
        <dbReference type="SAM" id="Phobius"/>
    </source>
</evidence>
<feature type="transmembrane region" description="Helical" evidence="6">
    <location>
        <begin position="80"/>
        <end position="98"/>
    </location>
</feature>
<dbReference type="InterPro" id="IPR011701">
    <property type="entry name" value="MFS"/>
</dbReference>
<dbReference type="InterPro" id="IPR020846">
    <property type="entry name" value="MFS_dom"/>
</dbReference>
<dbReference type="KEGG" id="peo:AS203_10355"/>
<dbReference type="Gene3D" id="1.20.1250.20">
    <property type="entry name" value="MFS general substrate transporter like domains"/>
    <property type="match status" value="2"/>
</dbReference>
<dbReference type="PROSITE" id="PS50850">
    <property type="entry name" value="MFS"/>
    <property type="match status" value="1"/>
</dbReference>
<evidence type="ECO:0000313" key="8">
    <source>
        <dbReference type="EMBL" id="ALO49445.1"/>
    </source>
</evidence>
<dbReference type="EMBL" id="CP013195">
    <property type="protein sequence ID" value="ALO49445.1"/>
    <property type="molecule type" value="Genomic_DNA"/>
</dbReference>
<feature type="domain" description="Major facilitator superfamily (MFS) profile" evidence="7">
    <location>
        <begin position="15"/>
        <end position="411"/>
    </location>
</feature>
<dbReference type="OrthoDB" id="3225787at2"/>
<dbReference type="Pfam" id="PF07690">
    <property type="entry name" value="MFS_1"/>
    <property type="match status" value="1"/>
</dbReference>
<evidence type="ECO:0000313" key="9">
    <source>
        <dbReference type="Proteomes" id="UP000056252"/>
    </source>
</evidence>
<feature type="transmembrane region" description="Helical" evidence="6">
    <location>
        <begin position="259"/>
        <end position="278"/>
    </location>
</feature>
<dbReference type="SUPFAM" id="SSF103473">
    <property type="entry name" value="MFS general substrate transporter"/>
    <property type="match status" value="1"/>
</dbReference>
<feature type="transmembrane region" description="Helical" evidence="6">
    <location>
        <begin position="322"/>
        <end position="344"/>
    </location>
</feature>
<feature type="transmembrane region" description="Helical" evidence="6">
    <location>
        <begin position="49"/>
        <end position="73"/>
    </location>
</feature>
<keyword evidence="3 6" id="KW-0812">Transmembrane</keyword>
<feature type="transmembrane region" description="Helical" evidence="6">
    <location>
        <begin position="12"/>
        <end position="37"/>
    </location>
</feature>
<dbReference type="AlphaFoldDB" id="A0A0S2KMH6"/>
<feature type="transmembrane region" description="Helical" evidence="6">
    <location>
        <begin position="139"/>
        <end position="158"/>
    </location>
</feature>
<evidence type="ECO:0000256" key="3">
    <source>
        <dbReference type="ARBA" id="ARBA00022692"/>
    </source>
</evidence>
<proteinExistence type="predicted"/>
<feature type="transmembrane region" description="Helical" evidence="6">
    <location>
        <begin position="210"/>
        <end position="239"/>
    </location>
</feature>
<feature type="transmembrane region" description="Helical" evidence="6">
    <location>
        <begin position="170"/>
        <end position="189"/>
    </location>
</feature>
<evidence type="ECO:0000256" key="5">
    <source>
        <dbReference type="ARBA" id="ARBA00023136"/>
    </source>
</evidence>
<dbReference type="PANTHER" id="PTHR43702">
    <property type="entry name" value="L-FUCOSE-PROTON SYMPORTER"/>
    <property type="match status" value="1"/>
</dbReference>
<evidence type="ECO:0000259" key="7">
    <source>
        <dbReference type="PROSITE" id="PS50850"/>
    </source>
</evidence>
<feature type="transmembrane region" description="Helical" evidence="6">
    <location>
        <begin position="298"/>
        <end position="316"/>
    </location>
</feature>
<evidence type="ECO:0000256" key="1">
    <source>
        <dbReference type="ARBA" id="ARBA00004429"/>
    </source>
</evidence>
<keyword evidence="9" id="KW-1185">Reference proteome</keyword>
<dbReference type="InterPro" id="IPR050375">
    <property type="entry name" value="MFS_TsgA-like"/>
</dbReference>
<gene>
    <name evidence="8" type="ORF">AS203_10355</name>
</gene>
<evidence type="ECO:0000256" key="2">
    <source>
        <dbReference type="ARBA" id="ARBA00022475"/>
    </source>
</evidence>
<sequence>MSNPMVRSEKKHSFLLVVTTLMYVIFGLLTSVIGVVIDRFQTEYNVSLAVAALLPLAFFLAYGLTSIPFGMLMDRRGAKLVLLTGTGLMAAGALLCYFSDNYVAVIVSVFLIGIGVTAVQIAGNPFIRVLDAPSRYTANLTMVIGIGALGYALSPLIVPVLQSNGCSWKTIYLLIAIVCIAILLIVAFAQFPEAKAGEEERLDLSRLWTLFRHPIVCTYGLGIFLYVGAEVGVSSYIITFMNEVHHLDNAQSFWGEASFLYRIFPSKTALIVALFWLLQAVGRMVASFLMRFVSERRIFIFHSACTVIALLCAIAGNETVSLVAFALTGYFTCVSFTSVFSAVINSFDRDHGMISGLLGTAIVGGALVGWLVGSVGNRWGMVAGMAVNVPAFLYVFALSVWGKGRLDVNDN</sequence>
<feature type="transmembrane region" description="Helical" evidence="6">
    <location>
        <begin position="104"/>
        <end position="127"/>
    </location>
</feature>
<dbReference type="STRING" id="76123.AS203_10355"/>
<evidence type="ECO:0000256" key="4">
    <source>
        <dbReference type="ARBA" id="ARBA00022989"/>
    </source>
</evidence>
<keyword evidence="5 6" id="KW-0472">Membrane</keyword>
<comment type="subcellular location">
    <subcellularLocation>
        <location evidence="1">Cell inner membrane</location>
        <topology evidence="1">Multi-pass membrane protein</topology>
    </subcellularLocation>
</comment>
<feature type="transmembrane region" description="Helical" evidence="6">
    <location>
        <begin position="379"/>
        <end position="401"/>
    </location>
</feature>
<feature type="transmembrane region" description="Helical" evidence="6">
    <location>
        <begin position="356"/>
        <end position="373"/>
    </location>
</feature>
<dbReference type="GO" id="GO:0005886">
    <property type="term" value="C:plasma membrane"/>
    <property type="evidence" value="ECO:0007669"/>
    <property type="project" value="UniProtKB-SubCell"/>
</dbReference>
<accession>A0A0S2KMH6</accession>
<dbReference type="GO" id="GO:0022857">
    <property type="term" value="F:transmembrane transporter activity"/>
    <property type="evidence" value="ECO:0007669"/>
    <property type="project" value="InterPro"/>
</dbReference>
<organism evidence="8 9">
    <name type="scientific">Hoylesella enoeca</name>
    <dbReference type="NCBI Taxonomy" id="76123"/>
    <lineage>
        <taxon>Bacteria</taxon>
        <taxon>Pseudomonadati</taxon>
        <taxon>Bacteroidota</taxon>
        <taxon>Bacteroidia</taxon>
        <taxon>Bacteroidales</taxon>
        <taxon>Prevotellaceae</taxon>
        <taxon>Hoylesella</taxon>
    </lineage>
</organism>
<reference evidence="9" key="1">
    <citation type="submission" date="2015-11" db="EMBL/GenBank/DDBJ databases">
        <authorList>
            <person name="Holder M.E."/>
            <person name="Ajami N.J."/>
            <person name="Petrosino J.F."/>
        </authorList>
    </citation>
    <scope>NUCLEOTIDE SEQUENCE [LARGE SCALE GENOMIC DNA]</scope>
    <source>
        <strain evidence="9">F0113</strain>
    </source>
</reference>
<dbReference type="PANTHER" id="PTHR43702:SF3">
    <property type="entry name" value="PROTEIN TSGA"/>
    <property type="match status" value="1"/>
</dbReference>
<keyword evidence="4 6" id="KW-1133">Transmembrane helix</keyword>
<dbReference type="InterPro" id="IPR036259">
    <property type="entry name" value="MFS_trans_sf"/>
</dbReference>